<dbReference type="EMBL" id="LN906597">
    <property type="protein sequence ID" value="CUT17793.1"/>
    <property type="molecule type" value="Genomic_DNA"/>
</dbReference>
<dbReference type="RefSeq" id="WP_092490521.1">
    <property type="nucleotide sequence ID" value="NZ_LN906597.1"/>
</dbReference>
<organism evidence="2 3">
    <name type="scientific">Candidatus Ichthyocystis hellenicum</name>
    <dbReference type="NCBI Taxonomy" id="1561003"/>
    <lineage>
        <taxon>Bacteria</taxon>
        <taxon>Pseudomonadati</taxon>
        <taxon>Pseudomonadota</taxon>
        <taxon>Betaproteobacteria</taxon>
        <taxon>Burkholderiales</taxon>
        <taxon>Candidatus Ichthyocystis</taxon>
    </lineage>
</organism>
<sequence>MNFTTQYSDPITNENYQPESSETNVADEINMFIERVEREINYRTSSQPIINEEDIIEDLLCNFSSTNSFTVAIKDDGTQELPHVLDKKSLDDLDDIIGITCIDEDKSAPGINQDITDEDRIKIREIEEYLRCEGYDNTKPSYSSTNDNVENKKPHDLSLPWVKNLEPSENCHNCYSCYKYEDNDNRDKRITFLVTHDTKWEYGEIPLNTGTRINSIELESIGKILSENKIQEYDKLIKFLDYDTLVLIESIKERTAHACIRMIRRNIFNKIMKRQKKESNDLKISYELISLLSSGELRKNRKFYMKSSQRICCSYLNKNYSVCLKKRLSDIGIIGSKTKDEGHNNSLFKNLFISILCYTHFEVMKDIISKGNNYNKYQPYISDFLEDIKRNTPLWKKLKSDNSINQNMPDNQEIHDQLMPQKNKEISDCIAKDIVSVVVKKRNSILQRKPAAVINTITLYHRNKITKGEAIARIKKVLTAEYSDGVINRMVVETYNLNYSHKVLSFTNIGALPNACISIFNHAKKIIRSHIEKEPKIIFNLLAFDFITETKALSGPTGKLSFNPKKISRKIVKFYAKWIFNKYKLPIAISSDNLPYSEKNPKKIHHSIRIITADNFSNELVAEISKEIHKIINAIDSDFKEIAAKINNLGDCMTHLNIYSVKSLSAIILGQCAFKALKRLYKSEIHKNIVNILRNNKKSVVTIKKKLDRIDLSRCILYIIKSVNSVTWSKYDEYESIILSKICNYANISLEASVLSKIEKLQSAFNLESKNKSIYTVAKKTKELSYQEYPGPKKISIIISKLTNFVKSQVLPPEEFTNLLYEAIKDEYFFHGKRKKLLPFDRSEHAKRHILTIFDKCWTKNIKFFIRTYVLSVEKLKTEMESLLIPASKFTFTQECLANINNKLTKTTIRASKSSNSDESKSYELKNYGKTWICVESKLSKALNQVEISAANDIRKYFEERKSNFLSGKILHFTANKTIRQINIVNEVNSAVSSWTNEIPETNYNSYEVDRILSNLSKSTDICSFVLHSDIMRYFLGDSKSFLCFELTKEILRIKNVIAYITKKNIVRETYMLFCSRFRVSIYENSDEIKRLIGEESKKIESLPLLDAIRSIVNLERRNLEDVDDYFKSAFSQKEYYDIEKSPHNFDVKVEEFIKKMNVTSPSFHVLLKRSIKSILVFINNNFKSDMHKIRKNGIDHYLQHCKTKSIKNLCEIIFKDVFMYNTSNGKIYKKIYSLLDICAFNGWTLSKKCRMEATFYIFDIIAEEIAREFNRKILPEELDSIANNLARKKVLRETKTSMDSIFYVWKEVIKKNIKEYKISAEERYLQNPLFLKIMLKNHVLELNQVSITRDVIVSKLSGLYHISNPDYELSNFDEIDKICIIRALEARLDRIIETEIENNIIRPNSK</sequence>
<dbReference type="Proteomes" id="UP000198651">
    <property type="component" value="Chromosome I"/>
</dbReference>
<accession>A0A0S4M2E8</accession>
<feature type="region of interest" description="Disordered" evidence="1">
    <location>
        <begin position="1"/>
        <end position="21"/>
    </location>
</feature>
<proteinExistence type="predicted"/>
<evidence type="ECO:0000313" key="2">
    <source>
        <dbReference type="EMBL" id="CUT17793.1"/>
    </source>
</evidence>
<gene>
    <name evidence="2" type="ORF">Ark11_0974</name>
</gene>
<reference evidence="3" key="1">
    <citation type="submission" date="2015-11" db="EMBL/GenBank/DDBJ databases">
        <authorList>
            <person name="Seth-Smith H.M.B."/>
        </authorList>
    </citation>
    <scope>NUCLEOTIDE SEQUENCE [LARGE SCALE GENOMIC DNA]</scope>
    <source>
        <strain evidence="3">2013Ark11</strain>
    </source>
</reference>
<evidence type="ECO:0000313" key="3">
    <source>
        <dbReference type="Proteomes" id="UP000198651"/>
    </source>
</evidence>
<name>A0A0S4M2E8_9BURK</name>
<dbReference type="OrthoDB" id="9870189at2"/>
<evidence type="ECO:0000256" key="1">
    <source>
        <dbReference type="SAM" id="MobiDB-lite"/>
    </source>
</evidence>
<keyword evidence="3" id="KW-1185">Reference proteome</keyword>
<protein>
    <submittedName>
        <fullName evidence="2">Uncharacterized protein</fullName>
    </submittedName>
</protein>